<dbReference type="EMBL" id="DYUC01000041">
    <property type="protein sequence ID" value="HJG86291.1"/>
    <property type="molecule type" value="Genomic_DNA"/>
</dbReference>
<dbReference type="Pfam" id="PF07508">
    <property type="entry name" value="Recombinase"/>
    <property type="match status" value="1"/>
</dbReference>
<dbReference type="Proteomes" id="UP000760668">
    <property type="component" value="Unassembled WGS sequence"/>
</dbReference>
<reference evidence="5" key="1">
    <citation type="journal article" date="2021" name="PeerJ">
        <title>Extensive microbial diversity within the chicken gut microbiome revealed by metagenomics and culture.</title>
        <authorList>
            <person name="Gilroy R."/>
            <person name="Ravi A."/>
            <person name="Getino M."/>
            <person name="Pursley I."/>
            <person name="Horton D.L."/>
            <person name="Alikhan N.F."/>
            <person name="Baker D."/>
            <person name="Gharbi K."/>
            <person name="Hall N."/>
            <person name="Watson M."/>
            <person name="Adriaenssens E.M."/>
            <person name="Foster-Nyarko E."/>
            <person name="Jarju S."/>
            <person name="Secka A."/>
            <person name="Antonio M."/>
            <person name="Oren A."/>
            <person name="Chaudhuri R.R."/>
            <person name="La Ragione R."/>
            <person name="Hildebrand F."/>
            <person name="Pallen M.J."/>
        </authorList>
    </citation>
    <scope>NUCLEOTIDE SEQUENCE</scope>
    <source>
        <strain evidence="5">CHK179-5677</strain>
    </source>
</reference>
<dbReference type="InterPro" id="IPR050639">
    <property type="entry name" value="SSR_resolvase"/>
</dbReference>
<dbReference type="Pfam" id="PF13408">
    <property type="entry name" value="Zn_ribbon_recom"/>
    <property type="match status" value="1"/>
</dbReference>
<dbReference type="InterPro" id="IPR006119">
    <property type="entry name" value="Resolv_N"/>
</dbReference>
<feature type="domain" description="Recombinase" evidence="4">
    <location>
        <begin position="163"/>
        <end position="325"/>
    </location>
</feature>
<dbReference type="GO" id="GO:0000150">
    <property type="term" value="F:DNA strand exchange activity"/>
    <property type="evidence" value="ECO:0007669"/>
    <property type="project" value="InterPro"/>
</dbReference>
<sequence>MAAVRPIVIYSRKSKFTGKGESIENQIEMCRQYIRLQFGDDAAEQALVYEDEGFSGGTLERPQFKKMMADAKEKSFRAIVVYRLDRISRNIGDFAKLIEQLNKMKIDFISIKEQFDTSSPMGRAMMYISSVFSQLERETIAERIRDNMHELSKTGRWLGGNTPTGYESESVSHVTIDGKTKRACKLKILPEEIGIVKLIYDKFLETGSLTKTETYLLQNGYTTKNGKQFTRFAVKGILSNPVYLIADEFAYDYLTKSHVDLFAEQSDFDGVHGIMAYNRTLQQPGRAHQIKPMEEWIVSVGKHQGVIEGKTWVKVQTILERNKSKSYRKPRSNVALLSGLLICGNCGEYMRPKLSKRRNAKGEFIYTYLCSMKERSRGHVCNMKNCNGNTLDADVIEQLKHLSEDGSDFIRQLEQSKRVLLGNRQSYDEEISNLESEIAANEEEIKGLVSALGKSSGTSAESYIMQQIDELHEKGEGLKRHLAELKELTSSHALADIEFDLLAQMLSTFKDTVDKMTVEQKRAAIRTFVKEIIWDGTDAHVVLFGSEYEYEFPKTPAGVGKQVAGSKTEENLAEAAEGSLAEPSGAGSK</sequence>
<dbReference type="GO" id="GO:0003677">
    <property type="term" value="F:DNA binding"/>
    <property type="evidence" value="ECO:0007669"/>
    <property type="project" value="InterPro"/>
</dbReference>
<dbReference type="SMART" id="SM00857">
    <property type="entry name" value="Resolvase"/>
    <property type="match status" value="1"/>
</dbReference>
<evidence type="ECO:0000259" key="4">
    <source>
        <dbReference type="PROSITE" id="PS51737"/>
    </source>
</evidence>
<evidence type="ECO:0000313" key="5">
    <source>
        <dbReference type="EMBL" id="HJG86291.1"/>
    </source>
</evidence>
<dbReference type="Gene3D" id="3.40.50.1390">
    <property type="entry name" value="Resolvase, N-terminal catalytic domain"/>
    <property type="match status" value="1"/>
</dbReference>
<dbReference type="InterPro" id="IPR011109">
    <property type="entry name" value="DNA_bind_recombinase_dom"/>
</dbReference>
<dbReference type="AlphaFoldDB" id="A0A921MLN2"/>
<feature type="coiled-coil region" evidence="1">
    <location>
        <begin position="410"/>
        <end position="488"/>
    </location>
</feature>
<dbReference type="PROSITE" id="PS51736">
    <property type="entry name" value="RECOMBINASES_3"/>
    <property type="match status" value="1"/>
</dbReference>
<name>A0A921MLN2_9FIRM</name>
<evidence type="ECO:0000313" key="6">
    <source>
        <dbReference type="Proteomes" id="UP000760668"/>
    </source>
</evidence>
<comment type="caution">
    <text evidence="5">The sequence shown here is derived from an EMBL/GenBank/DDBJ whole genome shotgun (WGS) entry which is preliminary data.</text>
</comment>
<reference evidence="5" key="2">
    <citation type="submission" date="2021-09" db="EMBL/GenBank/DDBJ databases">
        <authorList>
            <person name="Gilroy R."/>
        </authorList>
    </citation>
    <scope>NUCLEOTIDE SEQUENCE</scope>
    <source>
        <strain evidence="5">CHK179-5677</strain>
    </source>
</reference>
<organism evidence="5 6">
    <name type="scientific">Pseudoflavonifractor capillosus</name>
    <dbReference type="NCBI Taxonomy" id="106588"/>
    <lineage>
        <taxon>Bacteria</taxon>
        <taxon>Bacillati</taxon>
        <taxon>Bacillota</taxon>
        <taxon>Clostridia</taxon>
        <taxon>Eubacteriales</taxon>
        <taxon>Oscillospiraceae</taxon>
        <taxon>Pseudoflavonifractor</taxon>
    </lineage>
</organism>
<dbReference type="Gene3D" id="3.90.1750.20">
    <property type="entry name" value="Putative Large Serine Recombinase, Chain B, Domain 2"/>
    <property type="match status" value="2"/>
</dbReference>
<evidence type="ECO:0000259" key="3">
    <source>
        <dbReference type="PROSITE" id="PS51736"/>
    </source>
</evidence>
<dbReference type="PANTHER" id="PTHR30461:SF23">
    <property type="entry name" value="DNA RECOMBINASE-RELATED"/>
    <property type="match status" value="1"/>
</dbReference>
<feature type="region of interest" description="Disordered" evidence="2">
    <location>
        <begin position="557"/>
        <end position="589"/>
    </location>
</feature>
<dbReference type="SUPFAM" id="SSF53041">
    <property type="entry name" value="Resolvase-like"/>
    <property type="match status" value="1"/>
</dbReference>
<dbReference type="RefSeq" id="WP_304247715.1">
    <property type="nucleotide sequence ID" value="NZ_DYUC01000041.1"/>
</dbReference>
<evidence type="ECO:0000256" key="1">
    <source>
        <dbReference type="SAM" id="Coils"/>
    </source>
</evidence>
<accession>A0A921MLN2</accession>
<dbReference type="InterPro" id="IPR036162">
    <property type="entry name" value="Resolvase-like_N_sf"/>
</dbReference>
<keyword evidence="1" id="KW-0175">Coiled coil</keyword>
<dbReference type="PANTHER" id="PTHR30461">
    <property type="entry name" value="DNA-INVERTASE FROM LAMBDOID PROPHAGE"/>
    <property type="match status" value="1"/>
</dbReference>
<dbReference type="InterPro" id="IPR038109">
    <property type="entry name" value="DNA_bind_recomb_sf"/>
</dbReference>
<feature type="domain" description="Resolvase/invertase-type recombinase catalytic" evidence="3">
    <location>
        <begin position="6"/>
        <end position="155"/>
    </location>
</feature>
<dbReference type="InterPro" id="IPR025827">
    <property type="entry name" value="Zn_ribbon_recom_dom"/>
</dbReference>
<dbReference type="PROSITE" id="PS51737">
    <property type="entry name" value="RECOMBINASE_DNA_BIND"/>
    <property type="match status" value="1"/>
</dbReference>
<proteinExistence type="predicted"/>
<dbReference type="Pfam" id="PF00239">
    <property type="entry name" value="Resolvase"/>
    <property type="match status" value="1"/>
</dbReference>
<gene>
    <name evidence="5" type="ORF">K8V01_04600</name>
</gene>
<dbReference type="CDD" id="cd03768">
    <property type="entry name" value="SR_ResInv"/>
    <property type="match status" value="1"/>
</dbReference>
<evidence type="ECO:0000256" key="2">
    <source>
        <dbReference type="SAM" id="MobiDB-lite"/>
    </source>
</evidence>
<protein>
    <submittedName>
        <fullName evidence="5">Recombinase family protein</fullName>
    </submittedName>
</protein>